<name>A0A2Z6DZY3_HYDTE</name>
<sequence length="154" mass="17336">MSQFCEGVAKAQGLNASHCHPGLQALGSNAHKIQVDDTRKLTGSIDLDSALAVNYPNSPRWDYGVGYDQRCQEAAYWIEVHPADTSKVKEVIDKLQWLKQFLARNKDLRQLTKNANNPYRWVASGRVKIPKNSPQFRLLCQQGLSFPRSNVTIP</sequence>
<proteinExistence type="predicted"/>
<gene>
    <name evidence="1" type="ORF">HPTL_1648</name>
</gene>
<reference evidence="1 2" key="1">
    <citation type="submission" date="2018-04" db="EMBL/GenBank/DDBJ databases">
        <title>Complete genome sequence of Hydrogenophilus thermoluteolus TH-1.</title>
        <authorList>
            <person name="Arai H."/>
        </authorList>
    </citation>
    <scope>NUCLEOTIDE SEQUENCE [LARGE SCALE GENOMIC DNA]</scope>
    <source>
        <strain evidence="1 2">TH-1</strain>
    </source>
</reference>
<organism evidence="1 2">
    <name type="scientific">Hydrogenophilus thermoluteolus</name>
    <name type="common">Pseudomonas hydrogenothermophila</name>
    <dbReference type="NCBI Taxonomy" id="297"/>
    <lineage>
        <taxon>Bacteria</taxon>
        <taxon>Pseudomonadati</taxon>
        <taxon>Pseudomonadota</taxon>
        <taxon>Hydrogenophilia</taxon>
        <taxon>Hydrogenophilales</taxon>
        <taxon>Hydrogenophilaceae</taxon>
        <taxon>Hydrogenophilus</taxon>
    </lineage>
</organism>
<dbReference type="AlphaFoldDB" id="A0A2Z6DZY3"/>
<keyword evidence="2" id="KW-1185">Reference proteome</keyword>
<dbReference type="OrthoDB" id="7061943at2"/>
<dbReference type="RefSeq" id="WP_119335600.1">
    <property type="nucleotide sequence ID" value="NZ_AP018558.1"/>
</dbReference>
<evidence type="ECO:0000313" key="1">
    <source>
        <dbReference type="EMBL" id="BBD77908.1"/>
    </source>
</evidence>
<dbReference type="Proteomes" id="UP000262004">
    <property type="component" value="Chromosome"/>
</dbReference>
<dbReference type="EMBL" id="AP018558">
    <property type="protein sequence ID" value="BBD77908.1"/>
    <property type="molecule type" value="Genomic_DNA"/>
</dbReference>
<accession>A0A2Z6DZY3</accession>
<evidence type="ECO:0000313" key="2">
    <source>
        <dbReference type="Proteomes" id="UP000262004"/>
    </source>
</evidence>
<protein>
    <submittedName>
        <fullName evidence="1">Uncharacterized protein</fullName>
    </submittedName>
</protein>
<dbReference type="KEGG" id="htl:HPTL_1648"/>